<evidence type="ECO:0000256" key="2">
    <source>
        <dbReference type="ARBA" id="ARBA00007015"/>
    </source>
</evidence>
<name>A0ABR2M190_9ASPA</name>
<comment type="caution">
    <text evidence="8">The sequence shown here is derived from an EMBL/GenBank/DDBJ whole genome shotgun (WGS) entry which is preliminary data.</text>
</comment>
<proteinExistence type="inferred from homology"/>
<accession>A0ABR2M190</accession>
<gene>
    <name evidence="8" type="ORF">KSP40_PGU000936</name>
</gene>
<dbReference type="InterPro" id="IPR039309">
    <property type="entry name" value="BT1"/>
</dbReference>
<feature type="transmembrane region" description="Helical" evidence="7">
    <location>
        <begin position="65"/>
        <end position="83"/>
    </location>
</feature>
<comment type="subcellular location">
    <subcellularLocation>
        <location evidence="1">Membrane</location>
        <topology evidence="1">Multi-pass membrane protein</topology>
    </subcellularLocation>
</comment>
<dbReference type="InterPro" id="IPR036259">
    <property type="entry name" value="MFS_trans_sf"/>
</dbReference>
<keyword evidence="3" id="KW-0813">Transport</keyword>
<evidence type="ECO:0000256" key="7">
    <source>
        <dbReference type="SAM" id="Phobius"/>
    </source>
</evidence>
<keyword evidence="9" id="KW-1185">Reference proteome</keyword>
<dbReference type="Proteomes" id="UP001412067">
    <property type="component" value="Unassembled WGS sequence"/>
</dbReference>
<evidence type="ECO:0000256" key="6">
    <source>
        <dbReference type="ARBA" id="ARBA00023136"/>
    </source>
</evidence>
<reference evidence="8 9" key="1">
    <citation type="journal article" date="2022" name="Nat. Plants">
        <title>Genomes of leafy and leafless Platanthera orchids illuminate the evolution of mycoheterotrophy.</title>
        <authorList>
            <person name="Li M.H."/>
            <person name="Liu K.W."/>
            <person name="Li Z."/>
            <person name="Lu H.C."/>
            <person name="Ye Q.L."/>
            <person name="Zhang D."/>
            <person name="Wang J.Y."/>
            <person name="Li Y.F."/>
            <person name="Zhong Z.M."/>
            <person name="Liu X."/>
            <person name="Yu X."/>
            <person name="Liu D.K."/>
            <person name="Tu X.D."/>
            <person name="Liu B."/>
            <person name="Hao Y."/>
            <person name="Liao X.Y."/>
            <person name="Jiang Y.T."/>
            <person name="Sun W.H."/>
            <person name="Chen J."/>
            <person name="Chen Y.Q."/>
            <person name="Ai Y."/>
            <person name="Zhai J.W."/>
            <person name="Wu S.S."/>
            <person name="Zhou Z."/>
            <person name="Hsiao Y.Y."/>
            <person name="Wu W.L."/>
            <person name="Chen Y.Y."/>
            <person name="Lin Y.F."/>
            <person name="Hsu J.L."/>
            <person name="Li C.Y."/>
            <person name="Wang Z.W."/>
            <person name="Zhao X."/>
            <person name="Zhong W.Y."/>
            <person name="Ma X.K."/>
            <person name="Ma L."/>
            <person name="Huang J."/>
            <person name="Chen G.Z."/>
            <person name="Huang M.Z."/>
            <person name="Huang L."/>
            <person name="Peng D.H."/>
            <person name="Luo Y.B."/>
            <person name="Zou S.Q."/>
            <person name="Chen S.P."/>
            <person name="Lan S."/>
            <person name="Tsai W.C."/>
            <person name="Van de Peer Y."/>
            <person name="Liu Z.J."/>
        </authorList>
    </citation>
    <scope>NUCLEOTIDE SEQUENCE [LARGE SCALE GENOMIC DNA]</scope>
    <source>
        <strain evidence="8">Lor288</strain>
    </source>
</reference>
<dbReference type="SUPFAM" id="SSF103473">
    <property type="entry name" value="MFS general substrate transporter"/>
    <property type="match status" value="1"/>
</dbReference>
<evidence type="ECO:0000256" key="1">
    <source>
        <dbReference type="ARBA" id="ARBA00004141"/>
    </source>
</evidence>
<evidence type="ECO:0000313" key="8">
    <source>
        <dbReference type="EMBL" id="KAK8955589.1"/>
    </source>
</evidence>
<keyword evidence="5 7" id="KW-1133">Transmembrane helix</keyword>
<dbReference type="PANTHER" id="PTHR31585">
    <property type="entry name" value="FOLATE-BIOPTERIN TRANSPORTER 1, CHLOROPLASTIC"/>
    <property type="match status" value="1"/>
</dbReference>
<feature type="transmembrane region" description="Helical" evidence="7">
    <location>
        <begin position="153"/>
        <end position="176"/>
    </location>
</feature>
<feature type="transmembrane region" description="Helical" evidence="7">
    <location>
        <begin position="122"/>
        <end position="146"/>
    </location>
</feature>
<keyword evidence="4 7" id="KW-0812">Transmembrane</keyword>
<evidence type="ECO:0000256" key="4">
    <source>
        <dbReference type="ARBA" id="ARBA00022692"/>
    </source>
</evidence>
<comment type="similarity">
    <text evidence="2">Belongs to the major facilitator superfamily. Folate-biopterin transporter (TC 2.A.71) family.</text>
</comment>
<dbReference type="Pfam" id="PF03092">
    <property type="entry name" value="BT1"/>
    <property type="match status" value="1"/>
</dbReference>
<evidence type="ECO:0000313" key="9">
    <source>
        <dbReference type="Proteomes" id="UP001412067"/>
    </source>
</evidence>
<feature type="transmembrane region" description="Helical" evidence="7">
    <location>
        <begin position="34"/>
        <end position="58"/>
    </location>
</feature>
<dbReference type="Gene3D" id="1.20.1720.10">
    <property type="entry name" value="Multidrug resistance protein D"/>
    <property type="match status" value="1"/>
</dbReference>
<dbReference type="PANTHER" id="PTHR31585:SF12">
    <property type="entry name" value="FOLATE-BIOPTERIN TRANSPORTER 9, CHLOROPLASTIC-RELATED"/>
    <property type="match status" value="1"/>
</dbReference>
<sequence>MAFIMLSNLGASVAEVVGDALVAEFSRTHSPGELQSYAFTALAAGTLSGNLLGGLLLLKFPKASTIFFIFLALLTIQLALSLATKEISFYQPSNHHLHSYSLKENLSKQFTDLITVISERSIFYPLLWITASNSVVPLLSGTIFFFQTRHLNLDPLVIGLSKVIGQVMVLCTTLLYNVRLKGIPMRTLISMVQLFTSVGFSPDQKKGIVYCTYLPTSRYLIAVHSLSAAIPKTQSVVVDHSSACVLDLGDGYSLSPDIFPSWPEESLNPLESCIAHSECRFPSSRKSFHDPSFLYSTNLSSDLCASSDFKPKDASLLIFTCRFGP</sequence>
<dbReference type="EMBL" id="JBBWWR010000013">
    <property type="protein sequence ID" value="KAK8955589.1"/>
    <property type="molecule type" value="Genomic_DNA"/>
</dbReference>
<keyword evidence="6 7" id="KW-0472">Membrane</keyword>
<evidence type="ECO:0000256" key="3">
    <source>
        <dbReference type="ARBA" id="ARBA00022448"/>
    </source>
</evidence>
<organism evidence="8 9">
    <name type="scientific">Platanthera guangdongensis</name>
    <dbReference type="NCBI Taxonomy" id="2320717"/>
    <lineage>
        <taxon>Eukaryota</taxon>
        <taxon>Viridiplantae</taxon>
        <taxon>Streptophyta</taxon>
        <taxon>Embryophyta</taxon>
        <taxon>Tracheophyta</taxon>
        <taxon>Spermatophyta</taxon>
        <taxon>Magnoliopsida</taxon>
        <taxon>Liliopsida</taxon>
        <taxon>Asparagales</taxon>
        <taxon>Orchidaceae</taxon>
        <taxon>Orchidoideae</taxon>
        <taxon>Orchideae</taxon>
        <taxon>Orchidinae</taxon>
        <taxon>Platanthera</taxon>
    </lineage>
</organism>
<evidence type="ECO:0000256" key="5">
    <source>
        <dbReference type="ARBA" id="ARBA00022989"/>
    </source>
</evidence>
<protein>
    <submittedName>
        <fullName evidence="8">Uncharacterized protein</fullName>
    </submittedName>
</protein>